<evidence type="ECO:0000313" key="2">
    <source>
        <dbReference type="EnsemblMetazoa" id="MDOA001466-PA"/>
    </source>
</evidence>
<feature type="transmembrane region" description="Helical" evidence="1">
    <location>
        <begin position="45"/>
        <end position="65"/>
    </location>
</feature>
<proteinExistence type="predicted"/>
<dbReference type="VEuPathDB" id="VectorBase:MDOA001466"/>
<keyword evidence="1" id="KW-0812">Transmembrane</keyword>
<sequence length="166" mass="18629">MDRCRFAFVIGIINVIYYAVSTIVFTAMIIKTELDKKLVASSSPYILSLCCGLIMVSVSILMIVGAAKSRHSFIAPWVLLTGFGLVIGTFYLLIFGYTVPIWELFNYITFIASQSVSCYSIYLFWKDIKNGVYNNDLHIAELSNPPPYVHSSATIRTSYEINDPVL</sequence>
<dbReference type="RefSeq" id="XP_005178401.2">
    <property type="nucleotide sequence ID" value="XM_005178344.3"/>
</dbReference>
<dbReference type="EnsemblMetazoa" id="MDOA001466-RA">
    <property type="protein sequence ID" value="MDOA001466-PA"/>
    <property type="gene ID" value="MDOA001466"/>
</dbReference>
<reference evidence="4" key="2">
    <citation type="submission" date="2025-05" db="UniProtKB">
        <authorList>
            <consortium name="RefSeq"/>
        </authorList>
    </citation>
    <scope>IDENTIFICATION</scope>
    <source>
        <strain evidence="4">Aabys</strain>
        <tissue evidence="4">Whole body</tissue>
    </source>
</reference>
<reference evidence="2" key="1">
    <citation type="submission" date="2020-05" db="UniProtKB">
        <authorList>
            <consortium name="EnsemblMetazoa"/>
        </authorList>
    </citation>
    <scope>IDENTIFICATION</scope>
    <source>
        <strain evidence="2">Aabys</strain>
    </source>
</reference>
<dbReference type="Proteomes" id="UP001652621">
    <property type="component" value="Unplaced"/>
</dbReference>
<dbReference type="AlphaFoldDB" id="A0A1I8M5K3"/>
<organism evidence="2">
    <name type="scientific">Musca domestica</name>
    <name type="common">House fly</name>
    <dbReference type="NCBI Taxonomy" id="7370"/>
    <lineage>
        <taxon>Eukaryota</taxon>
        <taxon>Metazoa</taxon>
        <taxon>Ecdysozoa</taxon>
        <taxon>Arthropoda</taxon>
        <taxon>Hexapoda</taxon>
        <taxon>Insecta</taxon>
        <taxon>Pterygota</taxon>
        <taxon>Neoptera</taxon>
        <taxon>Endopterygota</taxon>
        <taxon>Diptera</taxon>
        <taxon>Brachycera</taxon>
        <taxon>Muscomorpha</taxon>
        <taxon>Muscoidea</taxon>
        <taxon>Muscidae</taxon>
        <taxon>Musca</taxon>
    </lineage>
</organism>
<keyword evidence="1" id="KW-1133">Transmembrane helix</keyword>
<name>A0A1I8M5K3_MUSDO</name>
<dbReference type="VEuPathDB" id="VectorBase:MDOMA2_000113"/>
<dbReference type="InterPro" id="IPR031720">
    <property type="entry name" value="DUF4728"/>
</dbReference>
<keyword evidence="3" id="KW-1185">Reference proteome</keyword>
<dbReference type="RefSeq" id="XP_058980640.1">
    <property type="nucleotide sequence ID" value="XM_059124657.1"/>
</dbReference>
<evidence type="ECO:0000256" key="1">
    <source>
        <dbReference type="SAM" id="Phobius"/>
    </source>
</evidence>
<feature type="transmembrane region" description="Helical" evidence="1">
    <location>
        <begin position="104"/>
        <end position="125"/>
    </location>
</feature>
<accession>A0A1I8M5K3</accession>
<dbReference type="KEGG" id="mde:101891862"/>
<keyword evidence="1" id="KW-0472">Membrane</keyword>
<gene>
    <name evidence="2" type="primary">101891862</name>
    <name evidence="4" type="synonym">LOC131803391</name>
</gene>
<evidence type="ECO:0000313" key="3">
    <source>
        <dbReference type="Proteomes" id="UP001652621"/>
    </source>
</evidence>
<feature type="transmembrane region" description="Helical" evidence="1">
    <location>
        <begin position="7"/>
        <end position="30"/>
    </location>
</feature>
<feature type="transmembrane region" description="Helical" evidence="1">
    <location>
        <begin position="77"/>
        <end position="98"/>
    </location>
</feature>
<dbReference type="Pfam" id="PF15860">
    <property type="entry name" value="DUF4728"/>
    <property type="match status" value="1"/>
</dbReference>
<evidence type="ECO:0000313" key="4">
    <source>
        <dbReference type="RefSeq" id="XP_058980640.1"/>
    </source>
</evidence>
<protein>
    <submittedName>
        <fullName evidence="4">Uncharacterized protein LOC131803391</fullName>
    </submittedName>
</protein>